<dbReference type="InterPro" id="IPR005714">
    <property type="entry name" value="ATPase_T3SS_FliI/YscN"/>
</dbReference>
<evidence type="ECO:0000256" key="2">
    <source>
        <dbReference type="ARBA" id="ARBA00022448"/>
    </source>
</evidence>
<dbReference type="PANTHER" id="PTHR15184">
    <property type="entry name" value="ATP SYNTHASE"/>
    <property type="match status" value="1"/>
</dbReference>
<dbReference type="InterPro" id="IPR000194">
    <property type="entry name" value="ATPase_F1/V1/A1_a/bsu_nucl-bd"/>
</dbReference>
<evidence type="ECO:0000313" key="11">
    <source>
        <dbReference type="Proteomes" id="UP000037178"/>
    </source>
</evidence>
<dbReference type="InterPro" id="IPR040627">
    <property type="entry name" value="T3SS_ATPase_C"/>
</dbReference>
<keyword evidence="5" id="KW-0067">ATP-binding</keyword>
<keyword evidence="7" id="KW-1278">Translocase</keyword>
<evidence type="ECO:0000256" key="1">
    <source>
        <dbReference type="ARBA" id="ARBA00004496"/>
    </source>
</evidence>
<feature type="domain" description="AAA+ ATPase" evidence="9">
    <location>
        <begin position="115"/>
        <end position="298"/>
    </location>
</feature>
<dbReference type="Gene3D" id="3.40.50.12240">
    <property type="match status" value="1"/>
</dbReference>
<name>A0A0J9GSB5_9RHOB</name>
<organism evidence="10 11">
    <name type="scientific">Candidatus Rhodobacter oscarellae</name>
    <dbReference type="NCBI Taxonomy" id="1675527"/>
    <lineage>
        <taxon>Bacteria</taxon>
        <taxon>Pseudomonadati</taxon>
        <taxon>Pseudomonadota</taxon>
        <taxon>Alphaproteobacteria</taxon>
        <taxon>Rhodobacterales</taxon>
        <taxon>Rhodobacter group</taxon>
        <taxon>Rhodobacter</taxon>
    </lineage>
</organism>
<evidence type="ECO:0000259" key="9">
    <source>
        <dbReference type="SMART" id="SM00382"/>
    </source>
</evidence>
<comment type="catalytic activity">
    <reaction evidence="8">
        <text>ATP + H2O + cellular proteinSide 1 = ADP + phosphate + cellular proteinSide 2.</text>
        <dbReference type="EC" id="7.4.2.8"/>
    </reaction>
</comment>
<keyword evidence="3" id="KW-0963">Cytoplasm</keyword>
<dbReference type="InterPro" id="IPR020003">
    <property type="entry name" value="ATPase_a/bsu_AS"/>
</dbReference>
<keyword evidence="2" id="KW-0813">Transport</keyword>
<dbReference type="NCBIfam" id="TIGR01026">
    <property type="entry name" value="fliI_yscN"/>
    <property type="match status" value="1"/>
</dbReference>
<evidence type="ECO:0000256" key="7">
    <source>
        <dbReference type="ARBA" id="ARBA00022967"/>
    </source>
</evidence>
<reference evidence="10 11" key="1">
    <citation type="submission" date="2015-06" db="EMBL/GenBank/DDBJ databases">
        <title>Draft genome sequence of an Alphaproteobacteria species associated to the Mediterranean sponge Oscarella lobularis.</title>
        <authorList>
            <person name="Jourda C."/>
            <person name="Santini S."/>
            <person name="Claverie J.-M."/>
        </authorList>
    </citation>
    <scope>NUCLEOTIDE SEQUENCE [LARGE SCALE GENOMIC DNA]</scope>
    <source>
        <strain evidence="10">IGS</strain>
    </source>
</reference>
<dbReference type="EMBL" id="LFTY01000002">
    <property type="protein sequence ID" value="KMW56378.1"/>
    <property type="molecule type" value="Genomic_DNA"/>
</dbReference>
<evidence type="ECO:0000256" key="3">
    <source>
        <dbReference type="ARBA" id="ARBA00022490"/>
    </source>
</evidence>
<dbReference type="STRING" id="1675527.AIOL_001330"/>
<evidence type="ECO:0000313" key="10">
    <source>
        <dbReference type="EMBL" id="KMW56378.1"/>
    </source>
</evidence>
<proteinExistence type="predicted"/>
<dbReference type="GO" id="GO:0005524">
    <property type="term" value="F:ATP binding"/>
    <property type="evidence" value="ECO:0007669"/>
    <property type="project" value="UniProtKB-KW"/>
</dbReference>
<dbReference type="CDD" id="cd01136">
    <property type="entry name" value="ATPase_flagellum-secretory_path_III"/>
    <property type="match status" value="1"/>
</dbReference>
<dbReference type="GO" id="GO:0030257">
    <property type="term" value="C:type III protein secretion system complex"/>
    <property type="evidence" value="ECO:0007669"/>
    <property type="project" value="InterPro"/>
</dbReference>
<dbReference type="FunFam" id="3.40.50.12240:FF:000002">
    <property type="entry name" value="Flagellum-specific ATP synthase FliI"/>
    <property type="match status" value="1"/>
</dbReference>
<gene>
    <name evidence="10" type="ORF">AIOL_001330</name>
</gene>
<dbReference type="InterPro" id="IPR004100">
    <property type="entry name" value="ATPase_F1/V1/A1_a/bsu_N"/>
</dbReference>
<dbReference type="Pfam" id="PF02874">
    <property type="entry name" value="ATP-synt_ab_N"/>
    <property type="match status" value="1"/>
</dbReference>
<dbReference type="GO" id="GO:0005737">
    <property type="term" value="C:cytoplasm"/>
    <property type="evidence" value="ECO:0007669"/>
    <property type="project" value="UniProtKB-SubCell"/>
</dbReference>
<evidence type="ECO:0000256" key="8">
    <source>
        <dbReference type="ARBA" id="ARBA00034006"/>
    </source>
</evidence>
<dbReference type="SMART" id="SM00382">
    <property type="entry name" value="AAA"/>
    <property type="match status" value="1"/>
</dbReference>
<dbReference type="GO" id="GO:0046933">
    <property type="term" value="F:proton-transporting ATP synthase activity, rotational mechanism"/>
    <property type="evidence" value="ECO:0007669"/>
    <property type="project" value="TreeGrafter"/>
</dbReference>
<keyword evidence="6" id="KW-0653">Protein transport</keyword>
<evidence type="ECO:0000256" key="6">
    <source>
        <dbReference type="ARBA" id="ARBA00022927"/>
    </source>
</evidence>
<accession>A0A0J9GSB5</accession>
<dbReference type="InterPro" id="IPR050053">
    <property type="entry name" value="ATPase_alpha/beta_chains"/>
</dbReference>
<dbReference type="PANTHER" id="PTHR15184:SF9">
    <property type="entry name" value="SPI-1 TYPE 3 SECRETION SYSTEM ATPASE"/>
    <property type="match status" value="1"/>
</dbReference>
<evidence type="ECO:0000256" key="5">
    <source>
        <dbReference type="ARBA" id="ARBA00022840"/>
    </source>
</evidence>
<dbReference type="AlphaFoldDB" id="A0A0J9GSB5"/>
<dbReference type="GO" id="GO:0008564">
    <property type="term" value="F:protein-exporting ATPase activity"/>
    <property type="evidence" value="ECO:0007669"/>
    <property type="project" value="UniProtKB-EC"/>
</dbReference>
<comment type="subcellular location">
    <subcellularLocation>
        <location evidence="1">Cytoplasm</location>
    </subcellularLocation>
</comment>
<keyword evidence="4" id="KW-0547">Nucleotide-binding</keyword>
<keyword evidence="11" id="KW-1185">Reference proteome</keyword>
<dbReference type="PATRIC" id="fig|1675527.3.peg.1415"/>
<dbReference type="PROSITE" id="PS00152">
    <property type="entry name" value="ATPASE_ALPHA_BETA"/>
    <property type="match status" value="1"/>
</dbReference>
<dbReference type="Pfam" id="PF00006">
    <property type="entry name" value="ATP-synt_ab"/>
    <property type="match status" value="1"/>
</dbReference>
<comment type="caution">
    <text evidence="10">The sequence shown here is derived from an EMBL/GenBank/DDBJ whole genome shotgun (WGS) entry which is preliminary data.</text>
</comment>
<protein>
    <submittedName>
        <fullName evidence="10">Flagellum-specific ATP synthase FliI</fullName>
    </submittedName>
</protein>
<dbReference type="Proteomes" id="UP000037178">
    <property type="component" value="Unassembled WGS sequence"/>
</dbReference>
<dbReference type="GO" id="GO:0030254">
    <property type="term" value="P:protein secretion by the type III secretion system"/>
    <property type="evidence" value="ECO:0007669"/>
    <property type="project" value="InterPro"/>
</dbReference>
<dbReference type="Pfam" id="PF18269">
    <property type="entry name" value="T3SS_ATPase_C"/>
    <property type="match status" value="1"/>
</dbReference>
<dbReference type="GO" id="GO:0016887">
    <property type="term" value="F:ATP hydrolysis activity"/>
    <property type="evidence" value="ECO:0007669"/>
    <property type="project" value="InterPro"/>
</dbReference>
<dbReference type="InterPro" id="IPR003593">
    <property type="entry name" value="AAA+_ATPase"/>
</dbReference>
<evidence type="ECO:0000256" key="4">
    <source>
        <dbReference type="ARBA" id="ARBA00022741"/>
    </source>
</evidence>
<dbReference type="InterPro" id="IPR027417">
    <property type="entry name" value="P-loop_NTPase"/>
</dbReference>
<dbReference type="SUPFAM" id="SSF52540">
    <property type="entry name" value="P-loop containing nucleoside triphosphate hydrolases"/>
    <property type="match status" value="1"/>
</dbReference>
<sequence>MVELRDPESEDRRIAEVVGINGEEALLTVLGDTRGISCRCEVNALGHTAQLAVSDAFLGRVLGPFGNPIDGKGALPDAPMRPVLARPPNAMTRAPIDRIMPTGLRVIDGLLTCGVGQRIGIFGSAGTGKSTLLIELLRHSKADVVVLGLVGERGREVREFVEHVMADNASARATLVVSTSDSPALERLRAAESATTIAEFFRDQGKNVLLIIDSVTRVARAQREIGLAAGEPPTRRGFPPSVFSMLPALVERAGTASVGSITAFYTVLVEGDDDDQDPVADELRGLLDGHIILSRTIAARGQYPAIDVSRSVSRLMNQLVDDEQRTTARDFRAQLEALRDVELLVKVGEYQEGADPLTDQALRNRSKLEAFLYPGSLEPTEFDEMSWMMKEAVL</sequence>